<dbReference type="AlphaFoldDB" id="A0A6C0IVP1"/>
<accession>A0A6C0IVP1</accession>
<protein>
    <submittedName>
        <fullName evidence="1">Uncharacterized protein</fullName>
    </submittedName>
</protein>
<organism evidence="1">
    <name type="scientific">viral metagenome</name>
    <dbReference type="NCBI Taxonomy" id="1070528"/>
    <lineage>
        <taxon>unclassified sequences</taxon>
        <taxon>metagenomes</taxon>
        <taxon>organismal metagenomes</taxon>
    </lineage>
</organism>
<proteinExistence type="predicted"/>
<evidence type="ECO:0000313" key="1">
    <source>
        <dbReference type="EMBL" id="QHT96610.1"/>
    </source>
</evidence>
<sequence>MNPHINDNVFSFVENNESNIDKLQKDIKVEDVDKNDDEDDIDDDEFKCKECSTVQGLNNCELCDKENICEECYGQGGDYGPNEIWVCNDCLPTCLVCNSKLYTVHDTCCGNGRSDMTDEDDNENIVVCEECNKHVDCYKDNIHILYKGESNNISEELVLCTMCFQDMEDDLIQKDYKCDEWEDDDDTE</sequence>
<dbReference type="EMBL" id="MN740260">
    <property type="protein sequence ID" value="QHT96610.1"/>
    <property type="molecule type" value="Genomic_DNA"/>
</dbReference>
<reference evidence="1" key="1">
    <citation type="journal article" date="2020" name="Nature">
        <title>Giant virus diversity and host interactions through global metagenomics.</title>
        <authorList>
            <person name="Schulz F."/>
            <person name="Roux S."/>
            <person name="Paez-Espino D."/>
            <person name="Jungbluth S."/>
            <person name="Walsh D.A."/>
            <person name="Denef V.J."/>
            <person name="McMahon K.D."/>
            <person name="Konstantinidis K.T."/>
            <person name="Eloe-Fadrosh E.A."/>
            <person name="Kyrpides N.C."/>
            <person name="Woyke T."/>
        </authorList>
    </citation>
    <scope>NUCLEOTIDE SEQUENCE</scope>
    <source>
        <strain evidence="1">GVMAG-M-3300024302-11</strain>
    </source>
</reference>
<name>A0A6C0IVP1_9ZZZZ</name>